<dbReference type="PANTHER" id="PTHR24198:SF165">
    <property type="entry name" value="ANKYRIN REPEAT-CONTAINING PROTEIN-RELATED"/>
    <property type="match status" value="1"/>
</dbReference>
<evidence type="ECO:0000313" key="4">
    <source>
        <dbReference type="Proteomes" id="UP000002770"/>
    </source>
</evidence>
<dbReference type="NCBIfam" id="NF043019">
    <property type="entry name" value="T4SS_AnkC"/>
    <property type="match status" value="1"/>
</dbReference>
<keyword evidence="1" id="KW-0677">Repeat</keyword>
<keyword evidence="4" id="KW-1185">Reference proteome</keyword>
<dbReference type="HOGENOM" id="CLU_553132_0_0_6"/>
<evidence type="ECO:0000313" key="3">
    <source>
        <dbReference type="EMBL" id="EHL29616.1"/>
    </source>
</evidence>
<organism evidence="3 4">
    <name type="scientific">Legionella drancourtii LLAP12</name>
    <dbReference type="NCBI Taxonomy" id="658187"/>
    <lineage>
        <taxon>Bacteria</taxon>
        <taxon>Pseudomonadati</taxon>
        <taxon>Pseudomonadota</taxon>
        <taxon>Gammaproteobacteria</taxon>
        <taxon>Legionellales</taxon>
        <taxon>Legionellaceae</taxon>
        <taxon>Legionella</taxon>
    </lineage>
</organism>
<dbReference type="RefSeq" id="WP_006872453.1">
    <property type="nucleotide sequence ID" value="NZ_JH413847.1"/>
</dbReference>
<dbReference type="SUPFAM" id="SSF48403">
    <property type="entry name" value="Ankyrin repeat"/>
    <property type="match status" value="1"/>
</dbReference>
<dbReference type="eggNOG" id="COG0666">
    <property type="taxonomic scope" value="Bacteria"/>
</dbReference>
<evidence type="ECO:0000256" key="2">
    <source>
        <dbReference type="ARBA" id="ARBA00023043"/>
    </source>
</evidence>
<dbReference type="Proteomes" id="UP000002770">
    <property type="component" value="Unassembled WGS sequence"/>
</dbReference>
<protein>
    <submittedName>
        <fullName evidence="3">Uncharacterized protein</fullName>
    </submittedName>
</protein>
<evidence type="ECO:0000256" key="1">
    <source>
        <dbReference type="ARBA" id="ARBA00022737"/>
    </source>
</evidence>
<dbReference type="AlphaFoldDB" id="G9ETE9"/>
<sequence>MEFIKEINEAIELGLDRFKKKILQKQEEEMNYLEQPSWAPDGLQMTVLNYLIQLHQEKKTTSTASPMELTAYIDFVIDNMHDHNIGEPLHQAIVAGKLQLATHLLMRNKEQNIFDINRRDKHGLSLLALALNTRSERLLNAILANKPNIHETTFRNNMDIAYQPLHIAIELDFAFAVGALAKSDAQLNNPVGLEEDTPLILAARLGKIKALTALLESPVAKLKLEAENKNIPEGEKHGDNAIESLCKLLADDPKNKSLIKGVAMLLCRGAEPPRRKEMVLLLANKRMALLQAIDAYLETRPHLVDPFVERCHFSDNALHNIVYVDHSWGNALRQLFGRPSAAAFVVERWITRKYSNPSQEHPEQAELPIMAASILTGQESSLMLYAEFVKRYEETYGSQRITNPWSSMRWMIAEGQCSWEMVKQYSKSHPASRTRIIVNDMLKSVPQMAIHDDLEPVVREATLVTP</sequence>
<gene>
    <name evidence="3" type="ORF">LDG_8581</name>
</gene>
<accession>G9ETE9</accession>
<dbReference type="OrthoDB" id="5634323at2"/>
<proteinExistence type="predicted"/>
<dbReference type="SMART" id="SM00248">
    <property type="entry name" value="ANK"/>
    <property type="match status" value="4"/>
</dbReference>
<dbReference type="InParanoid" id="G9ETE9"/>
<dbReference type="Gene3D" id="1.25.40.20">
    <property type="entry name" value="Ankyrin repeat-containing domain"/>
    <property type="match status" value="1"/>
</dbReference>
<reference evidence="3 4" key="1">
    <citation type="journal article" date="2011" name="BMC Genomics">
        <title>Insight into cross-talk between intra-amoebal pathogens.</title>
        <authorList>
            <person name="Gimenez G."/>
            <person name="Bertelli C."/>
            <person name="Moliner C."/>
            <person name="Robert C."/>
            <person name="Raoult D."/>
            <person name="Fournier P.E."/>
            <person name="Greub G."/>
        </authorList>
    </citation>
    <scope>NUCLEOTIDE SEQUENCE [LARGE SCALE GENOMIC DNA]</scope>
    <source>
        <strain evidence="3 4">LLAP12</strain>
    </source>
</reference>
<dbReference type="STRING" id="658187.LDG_8581"/>
<keyword evidence="2" id="KW-0040">ANK repeat</keyword>
<dbReference type="PANTHER" id="PTHR24198">
    <property type="entry name" value="ANKYRIN REPEAT AND PROTEIN KINASE DOMAIN-CONTAINING PROTEIN"/>
    <property type="match status" value="1"/>
</dbReference>
<dbReference type="InterPro" id="IPR036770">
    <property type="entry name" value="Ankyrin_rpt-contain_sf"/>
</dbReference>
<name>G9ETE9_9GAMM</name>
<dbReference type="EMBL" id="JH413847">
    <property type="protein sequence ID" value="EHL29616.1"/>
    <property type="molecule type" value="Genomic_DNA"/>
</dbReference>
<dbReference type="InterPro" id="IPR002110">
    <property type="entry name" value="Ankyrin_rpt"/>
</dbReference>